<gene>
    <name evidence="1" type="ORF">H480_19288</name>
</gene>
<dbReference type="RefSeq" id="WP_003087129.1">
    <property type="nucleotide sequence ID" value="NZ_AOUO01000254.1"/>
</dbReference>
<dbReference type="PATRIC" id="fig|1292037.4.peg.3680"/>
<reference evidence="1 2" key="1">
    <citation type="submission" date="2013-02" db="EMBL/GenBank/DDBJ databases">
        <title>Draft genome sequence of Amycolatopsis vancoresmycina strain DSM 44592T.</title>
        <authorList>
            <person name="Kumar S."/>
            <person name="Kaur N."/>
            <person name="Kaur C."/>
            <person name="Raghava G.P.S."/>
            <person name="Mayilraj S."/>
        </authorList>
    </citation>
    <scope>NUCLEOTIDE SEQUENCE [LARGE SCALE GENOMIC DNA]</scope>
    <source>
        <strain evidence="1 2">DSM 44592</strain>
    </source>
</reference>
<accession>R1I914</accession>
<keyword evidence="2" id="KW-1185">Reference proteome</keyword>
<protein>
    <submittedName>
        <fullName evidence="1">Uncharacterized protein</fullName>
    </submittedName>
</protein>
<evidence type="ECO:0000313" key="1">
    <source>
        <dbReference type="EMBL" id="EOD66899.1"/>
    </source>
</evidence>
<comment type="caution">
    <text evidence="1">The sequence shown here is derived from an EMBL/GenBank/DDBJ whole genome shotgun (WGS) entry which is preliminary data.</text>
</comment>
<organism evidence="1 2">
    <name type="scientific">Amycolatopsis vancoresmycina DSM 44592</name>
    <dbReference type="NCBI Taxonomy" id="1292037"/>
    <lineage>
        <taxon>Bacteria</taxon>
        <taxon>Bacillati</taxon>
        <taxon>Actinomycetota</taxon>
        <taxon>Actinomycetes</taxon>
        <taxon>Pseudonocardiales</taxon>
        <taxon>Pseudonocardiaceae</taxon>
        <taxon>Amycolatopsis</taxon>
    </lineage>
</organism>
<evidence type="ECO:0000313" key="2">
    <source>
        <dbReference type="Proteomes" id="UP000014139"/>
    </source>
</evidence>
<proteinExistence type="predicted"/>
<sequence>MPTAVPSPTEMFSDATTATEVATRFEDYKATLAKSHTGAEHDIFDPSTKTIVKGARAANATAEHIANITKSVPSEVLASIQGELDALKAVEADLAKDWTLTNPNATGLVPYDLEAPAKLLVPRLTPLRNVIPREKGQGTARQFKRITGWSNSGVGGVADQSAFMNSDTVQTSFGSLALRRGAKIAYASDNKSVIYKEQSLSDQVNWSAQFAGQGFQDIRSLSQTALLWATFGAEERSLLYGRGTDTGFVGAVSAPVISSSTATTGGTIAAGTYAIVVTAKTGFGETAVSNNPSQVTTGATSTITVNVTTEPAGSLGVYNLYVSQAGGAVGTATFQTQFVGNTITITAPPSNTGAVNPGATNTSASAAAYDGFLTVQADPNQTGYFKRLNAALSTVNPGAEFQAAFLSLYQSVKADPDDVLCDASVMKEVGDLLKTASSANYRLNLNGDGHGHFLGTSITGIENQVTKKMVNLDVHPYMPQGNALIRSRTLPVPDSEVNATAAVIGPQDYMAVDWPVVQFTYDQSTYMYNALVHYAPGWSGLISNIL</sequence>
<dbReference type="Proteomes" id="UP000014139">
    <property type="component" value="Unassembled WGS sequence"/>
</dbReference>
<name>R1I914_9PSEU</name>
<dbReference type="AlphaFoldDB" id="R1I914"/>
<dbReference type="OrthoDB" id="3078543at2"/>
<dbReference type="EMBL" id="AOUO01000254">
    <property type="protein sequence ID" value="EOD66899.1"/>
    <property type="molecule type" value="Genomic_DNA"/>
</dbReference>
<dbReference type="eggNOG" id="ENOG502Z7HV">
    <property type="taxonomic scope" value="Bacteria"/>
</dbReference>